<organism evidence="1 2">
    <name type="scientific">Candidatus Entotheonella gemina</name>
    <dbReference type="NCBI Taxonomy" id="1429439"/>
    <lineage>
        <taxon>Bacteria</taxon>
        <taxon>Pseudomonadati</taxon>
        <taxon>Nitrospinota/Tectimicrobiota group</taxon>
        <taxon>Candidatus Tectimicrobiota</taxon>
        <taxon>Candidatus Entotheonellia</taxon>
        <taxon>Candidatus Entotheonellales</taxon>
        <taxon>Candidatus Entotheonellaceae</taxon>
        <taxon>Candidatus Entotheonella</taxon>
    </lineage>
</organism>
<sequence>MQFALHAIRKLDFSMISHLSDNGFIWESNFEEEQLEELWEACWEAWSDNQQDEQVTLGSFMALFKAYYPNLPGKPEWAMAGDPEEEWAY</sequence>
<dbReference type="AlphaFoldDB" id="W4L6U0"/>
<dbReference type="Proteomes" id="UP000019140">
    <property type="component" value="Unassembled WGS sequence"/>
</dbReference>
<dbReference type="EMBL" id="AZHX01002657">
    <property type="protein sequence ID" value="ETW93390.1"/>
    <property type="molecule type" value="Genomic_DNA"/>
</dbReference>
<gene>
    <name evidence="1" type="ORF">ETSY2_51480</name>
</gene>
<keyword evidence="2" id="KW-1185">Reference proteome</keyword>
<comment type="caution">
    <text evidence="1">The sequence shown here is derived from an EMBL/GenBank/DDBJ whole genome shotgun (WGS) entry which is preliminary data.</text>
</comment>
<proteinExistence type="predicted"/>
<reference evidence="1 2" key="1">
    <citation type="journal article" date="2014" name="Nature">
        <title>An environmental bacterial taxon with a large and distinct metabolic repertoire.</title>
        <authorList>
            <person name="Wilson M.C."/>
            <person name="Mori T."/>
            <person name="Ruckert C."/>
            <person name="Uria A.R."/>
            <person name="Helf M.J."/>
            <person name="Takada K."/>
            <person name="Gernert C."/>
            <person name="Steffens U.A."/>
            <person name="Heycke N."/>
            <person name="Schmitt S."/>
            <person name="Rinke C."/>
            <person name="Helfrich E.J."/>
            <person name="Brachmann A.O."/>
            <person name="Gurgui C."/>
            <person name="Wakimoto T."/>
            <person name="Kracht M."/>
            <person name="Crusemann M."/>
            <person name="Hentschel U."/>
            <person name="Abe I."/>
            <person name="Matsunaga S."/>
            <person name="Kalinowski J."/>
            <person name="Takeyama H."/>
            <person name="Piel J."/>
        </authorList>
    </citation>
    <scope>NUCLEOTIDE SEQUENCE [LARGE SCALE GENOMIC DNA]</scope>
    <source>
        <strain evidence="2">TSY2</strain>
    </source>
</reference>
<name>W4L6U0_9BACT</name>
<dbReference type="HOGENOM" id="CLU_2449107_0_0_7"/>
<protein>
    <submittedName>
        <fullName evidence="1">Uncharacterized protein</fullName>
    </submittedName>
</protein>
<evidence type="ECO:0000313" key="1">
    <source>
        <dbReference type="EMBL" id="ETW93390.1"/>
    </source>
</evidence>
<evidence type="ECO:0000313" key="2">
    <source>
        <dbReference type="Proteomes" id="UP000019140"/>
    </source>
</evidence>
<accession>W4L6U0</accession>